<dbReference type="EMBL" id="BLZR01000001">
    <property type="protein sequence ID" value="GFP77619.1"/>
    <property type="molecule type" value="Genomic_DNA"/>
</dbReference>
<dbReference type="InterPro" id="IPR016117">
    <property type="entry name" value="ArgJ-like_dom_sf"/>
</dbReference>
<comment type="function">
    <text evidence="12 13">Catalyzes two activities which are involved in the cyclic version of arginine biosynthesis: the synthesis of N-acetylglutamate from glutamate and acetyl-CoA as the acetyl donor, and of ornithine by transacetylation between N(2)-acetylornithine and glutamate.</text>
</comment>
<proteinExistence type="inferred from homology"/>
<reference evidence="14 15" key="1">
    <citation type="submission" date="2020-07" db="EMBL/GenBank/DDBJ databases">
        <title>A new beta-1,3-glucan-decomposing anaerobic bacterium isolated from anoxic soil subjected to biological soil disinfestation.</title>
        <authorList>
            <person name="Ueki A."/>
            <person name="Tonouchi A."/>
        </authorList>
    </citation>
    <scope>NUCLEOTIDE SEQUENCE [LARGE SCALE GENOMIC DNA]</scope>
    <source>
        <strain evidence="14 15">TW1</strain>
    </source>
</reference>
<dbReference type="FunFam" id="3.10.20.340:FF:000001">
    <property type="entry name" value="Arginine biosynthesis bifunctional protein ArgJ, chloroplastic"/>
    <property type="match status" value="1"/>
</dbReference>
<protein>
    <recommendedName>
        <fullName evidence="13">Arginine biosynthesis bifunctional protein ArgJ</fullName>
    </recommendedName>
    <domain>
        <recommendedName>
            <fullName evidence="13">Glutamate N-acetyltransferase</fullName>
            <ecNumber evidence="13">2.3.1.35</ecNumber>
        </recommendedName>
        <alternativeName>
            <fullName evidence="13">Ornithine acetyltransferase</fullName>
            <shortName evidence="13">OATase</shortName>
        </alternativeName>
        <alternativeName>
            <fullName evidence="13">Ornithine transacetylase</fullName>
        </alternativeName>
    </domain>
    <domain>
        <recommendedName>
            <fullName evidence="13">Amino-acid acetyltransferase</fullName>
            <ecNumber evidence="13">2.3.1.1</ecNumber>
        </recommendedName>
        <alternativeName>
            <fullName evidence="13">N-acetylglutamate synthase</fullName>
            <shortName evidence="13">AGSase</shortName>
        </alternativeName>
    </domain>
    <component>
        <recommendedName>
            <fullName evidence="13">Arginine biosynthesis bifunctional protein ArgJ alpha chain</fullName>
        </recommendedName>
    </component>
    <component>
        <recommendedName>
            <fullName evidence="13">Arginine biosynthesis bifunctional protein ArgJ beta chain</fullName>
        </recommendedName>
    </component>
</protein>
<dbReference type="FunFam" id="3.30.2330.10:FF:000001">
    <property type="entry name" value="Arginine biosynthesis bifunctional protein ArgJ, mitochondrial"/>
    <property type="match status" value="1"/>
</dbReference>
<dbReference type="Gene3D" id="3.10.20.340">
    <property type="entry name" value="ArgJ beta chain, C-terminal domain"/>
    <property type="match status" value="1"/>
</dbReference>
<dbReference type="Gene3D" id="3.30.2330.10">
    <property type="entry name" value="arginine biosynthesis bifunctional protein suprefamily"/>
    <property type="match status" value="1"/>
</dbReference>
<feature type="binding site" evidence="13">
    <location>
        <position position="177"/>
    </location>
    <ligand>
        <name>substrate</name>
    </ligand>
</feature>
<feature type="site" description="Involved in the stabilization of negative charge on the oxyanion by the formation of the oxyanion hole" evidence="13">
    <location>
        <position position="115"/>
    </location>
</feature>
<dbReference type="GO" id="GO:0004042">
    <property type="term" value="F:L-glutamate N-acetyltransferase activity"/>
    <property type="evidence" value="ECO:0007669"/>
    <property type="project" value="UniProtKB-UniRule"/>
</dbReference>
<keyword evidence="13" id="KW-0963">Cytoplasm</keyword>
<dbReference type="NCBIfam" id="NF003802">
    <property type="entry name" value="PRK05388.1"/>
    <property type="match status" value="1"/>
</dbReference>
<feature type="chain" id="PRO_5028541762" description="Arginine biosynthesis bifunctional protein ArgJ beta chain" evidence="13">
    <location>
        <begin position="188"/>
        <end position="405"/>
    </location>
</feature>
<comment type="pathway">
    <text evidence="13">Amino-acid biosynthesis; L-arginine biosynthesis; N(2)-acetyl-L-ornithine from L-glutamate: step 1/4.</text>
</comment>
<dbReference type="PANTHER" id="PTHR23100:SF0">
    <property type="entry name" value="ARGININE BIOSYNTHESIS BIFUNCTIONAL PROTEIN ARGJ, MITOCHONDRIAL"/>
    <property type="match status" value="1"/>
</dbReference>
<feature type="active site" description="Nucleophile" evidence="13">
    <location>
        <position position="188"/>
    </location>
</feature>
<comment type="subcellular location">
    <subcellularLocation>
        <location evidence="1 13">Cytoplasm</location>
    </subcellularLocation>
</comment>
<evidence type="ECO:0000256" key="11">
    <source>
        <dbReference type="ARBA" id="ARBA00049439"/>
    </source>
</evidence>
<evidence type="ECO:0000313" key="15">
    <source>
        <dbReference type="Proteomes" id="UP000580568"/>
    </source>
</evidence>
<dbReference type="InterPro" id="IPR042195">
    <property type="entry name" value="ArgJ_beta_C"/>
</dbReference>
<evidence type="ECO:0000256" key="5">
    <source>
        <dbReference type="ARBA" id="ARBA00022605"/>
    </source>
</evidence>
<organism evidence="14 15">
    <name type="scientific">Clostridium fungisolvens</name>
    <dbReference type="NCBI Taxonomy" id="1604897"/>
    <lineage>
        <taxon>Bacteria</taxon>
        <taxon>Bacillati</taxon>
        <taxon>Bacillota</taxon>
        <taxon>Clostridia</taxon>
        <taxon>Eubacteriales</taxon>
        <taxon>Clostridiaceae</taxon>
        <taxon>Clostridium</taxon>
    </lineage>
</organism>
<keyword evidence="4 13" id="KW-0055">Arginine biosynthesis</keyword>
<feature type="binding site" evidence="13">
    <location>
        <position position="405"/>
    </location>
    <ligand>
        <name>substrate</name>
    </ligand>
</feature>
<feature type="binding site" evidence="13">
    <location>
        <position position="400"/>
    </location>
    <ligand>
        <name>substrate</name>
    </ligand>
</feature>
<comment type="caution">
    <text evidence="14">The sequence shown here is derived from an EMBL/GenBank/DDBJ whole genome shotgun (WGS) entry which is preliminary data.</text>
</comment>
<evidence type="ECO:0000256" key="10">
    <source>
        <dbReference type="ARBA" id="ARBA00048372"/>
    </source>
</evidence>
<dbReference type="GO" id="GO:0006592">
    <property type="term" value="P:ornithine biosynthetic process"/>
    <property type="evidence" value="ECO:0007669"/>
    <property type="project" value="TreeGrafter"/>
</dbReference>
<dbReference type="GO" id="GO:0004358">
    <property type="term" value="F:L-glutamate N-acetyltransferase activity, acting on acetyl-L-ornithine as donor"/>
    <property type="evidence" value="ECO:0007669"/>
    <property type="project" value="UniProtKB-UniRule"/>
</dbReference>
<comment type="subunit">
    <text evidence="3 13">Heterotetramer of two alpha and two beta chains.</text>
</comment>
<dbReference type="Pfam" id="PF01960">
    <property type="entry name" value="ArgJ"/>
    <property type="match status" value="1"/>
</dbReference>
<feature type="chain" id="PRO_5028541763" description="Arginine biosynthesis bifunctional protein ArgJ alpha chain" evidence="13">
    <location>
        <begin position="1"/>
        <end position="187"/>
    </location>
</feature>
<dbReference type="SUPFAM" id="SSF56266">
    <property type="entry name" value="DmpA/ArgJ-like"/>
    <property type="match status" value="1"/>
</dbReference>
<feature type="site" description="Involved in the stabilization of negative charge on the oxyanion by the formation of the oxyanion hole" evidence="13">
    <location>
        <position position="114"/>
    </location>
</feature>
<dbReference type="GO" id="GO:0006526">
    <property type="term" value="P:L-arginine biosynthetic process"/>
    <property type="evidence" value="ECO:0007669"/>
    <property type="project" value="UniProtKB-UniRule"/>
</dbReference>
<dbReference type="GO" id="GO:0005737">
    <property type="term" value="C:cytoplasm"/>
    <property type="evidence" value="ECO:0007669"/>
    <property type="project" value="UniProtKB-SubCell"/>
</dbReference>
<evidence type="ECO:0000313" key="14">
    <source>
        <dbReference type="EMBL" id="GFP77619.1"/>
    </source>
</evidence>
<comment type="similarity">
    <text evidence="2 13">Belongs to the ArgJ family.</text>
</comment>
<name>A0A6V8SK65_9CLOT</name>
<dbReference type="InterPro" id="IPR002813">
    <property type="entry name" value="Arg_biosynth_ArgJ"/>
</dbReference>
<evidence type="ECO:0000256" key="2">
    <source>
        <dbReference type="ARBA" id="ARBA00006774"/>
    </source>
</evidence>
<keyword evidence="15" id="KW-1185">Reference proteome</keyword>
<sequence>MDILKGGVTAPKGFVASGIHCGLKKKKEKKDLALIYSEKICDAAAVYTQNKVKGSPILVTEKNLLDYKAQAIIVNSGNANTCTGEDGIIKANRMAEVTGERLGIDKENVIVASTGVIGVPLNIEAIENGMAELVNSINRNGNIDAREAIMTTDTIKKEIAVSIKVGDKKVTIGAMAKGSGMIHPNMATMLGFVTTDVSIDGKLLKEAILHATNKSFNRVSVDGDTSTNDMVAVLANGMAGNEKITDKDESYYKFLNALTFVCTELAKLIAKDGEGATKMIECYVKGALNEEHAVALAKSVIQSSLVKTAVFGADANWGRILCALGYSDEPLEVEKVDVSFDSIKGYLEVCKNGMPVPFSEEKAKLVLGESEISIIIDLKMGEEEAIAWGCDLSYEYVRINGDYRT</sequence>
<keyword evidence="9 13" id="KW-0012">Acyltransferase</keyword>
<evidence type="ECO:0000256" key="8">
    <source>
        <dbReference type="ARBA" id="ARBA00023268"/>
    </source>
</evidence>
<dbReference type="Gene3D" id="3.60.70.12">
    <property type="entry name" value="L-amino peptidase D-ALA esterase/amidase"/>
    <property type="match status" value="1"/>
</dbReference>
<evidence type="ECO:0000256" key="3">
    <source>
        <dbReference type="ARBA" id="ARBA00011475"/>
    </source>
</evidence>
<evidence type="ECO:0000256" key="4">
    <source>
        <dbReference type="ARBA" id="ARBA00022571"/>
    </source>
</evidence>
<evidence type="ECO:0000256" key="7">
    <source>
        <dbReference type="ARBA" id="ARBA00022813"/>
    </source>
</evidence>
<accession>A0A6V8SK65</accession>
<evidence type="ECO:0000256" key="6">
    <source>
        <dbReference type="ARBA" id="ARBA00022679"/>
    </source>
</evidence>
<evidence type="ECO:0000256" key="1">
    <source>
        <dbReference type="ARBA" id="ARBA00004496"/>
    </source>
</evidence>
<dbReference type="FunFam" id="3.60.70.12:FF:000001">
    <property type="entry name" value="Arginine biosynthesis bifunctional protein ArgJ, chloroplastic"/>
    <property type="match status" value="1"/>
</dbReference>
<feature type="binding site" evidence="13">
    <location>
        <position position="151"/>
    </location>
    <ligand>
        <name>substrate</name>
    </ligand>
</feature>
<evidence type="ECO:0000256" key="13">
    <source>
        <dbReference type="HAMAP-Rule" id="MF_01106"/>
    </source>
</evidence>
<keyword evidence="5 13" id="KW-0028">Amino-acid biosynthesis</keyword>
<dbReference type="EC" id="2.3.1.1" evidence="13"/>
<dbReference type="UniPathway" id="UPA00068">
    <property type="reaction ID" value="UER00106"/>
</dbReference>
<dbReference type="HAMAP" id="MF_01106">
    <property type="entry name" value="ArgJ"/>
    <property type="match status" value="1"/>
</dbReference>
<dbReference type="PANTHER" id="PTHR23100">
    <property type="entry name" value="ARGININE BIOSYNTHESIS BIFUNCTIONAL PROTEIN ARGJ"/>
    <property type="match status" value="1"/>
</dbReference>
<keyword evidence="6 13" id="KW-0808">Transferase</keyword>
<dbReference type="EC" id="2.3.1.35" evidence="13"/>
<dbReference type="AlphaFoldDB" id="A0A6V8SK65"/>
<comment type="catalytic activity">
    <reaction evidence="11 13">
        <text>N(2)-acetyl-L-ornithine + L-glutamate = N-acetyl-L-glutamate + L-ornithine</text>
        <dbReference type="Rhea" id="RHEA:15349"/>
        <dbReference type="ChEBI" id="CHEBI:29985"/>
        <dbReference type="ChEBI" id="CHEBI:44337"/>
        <dbReference type="ChEBI" id="CHEBI:46911"/>
        <dbReference type="ChEBI" id="CHEBI:57805"/>
        <dbReference type="EC" id="2.3.1.35"/>
    </reaction>
</comment>
<feature type="binding site" evidence="13">
    <location>
        <position position="188"/>
    </location>
    <ligand>
        <name>substrate</name>
    </ligand>
</feature>
<keyword evidence="7 13" id="KW-0068">Autocatalytic cleavage</keyword>
<comment type="pathway">
    <text evidence="13">Amino-acid biosynthesis; L-arginine biosynthesis; L-ornithine and N-acetyl-L-glutamate from L-glutamate and N(2)-acetyl-L-ornithine (cyclic): step 1/1.</text>
</comment>
<feature type="binding site" evidence="13">
    <location>
        <position position="274"/>
    </location>
    <ligand>
        <name>substrate</name>
    </ligand>
</feature>
<keyword evidence="8 13" id="KW-0511">Multifunctional enzyme</keyword>
<comment type="catalytic activity">
    <reaction evidence="10 13">
        <text>L-glutamate + acetyl-CoA = N-acetyl-L-glutamate + CoA + H(+)</text>
        <dbReference type="Rhea" id="RHEA:24292"/>
        <dbReference type="ChEBI" id="CHEBI:15378"/>
        <dbReference type="ChEBI" id="CHEBI:29985"/>
        <dbReference type="ChEBI" id="CHEBI:44337"/>
        <dbReference type="ChEBI" id="CHEBI:57287"/>
        <dbReference type="ChEBI" id="CHEBI:57288"/>
        <dbReference type="EC" id="2.3.1.1"/>
    </reaction>
</comment>
<gene>
    <name evidence="13" type="primary">argJ</name>
    <name evidence="14" type="ORF">bsdtw1_03777</name>
</gene>
<dbReference type="Proteomes" id="UP000580568">
    <property type="component" value="Unassembled WGS sequence"/>
</dbReference>
<dbReference type="CDD" id="cd02152">
    <property type="entry name" value="OAT"/>
    <property type="match status" value="1"/>
</dbReference>
<feature type="site" description="Cleavage; by autolysis" evidence="13">
    <location>
        <begin position="187"/>
        <end position="188"/>
    </location>
</feature>
<evidence type="ECO:0000256" key="12">
    <source>
        <dbReference type="ARBA" id="ARBA00054976"/>
    </source>
</evidence>
<evidence type="ECO:0000256" key="9">
    <source>
        <dbReference type="ARBA" id="ARBA00023315"/>
    </source>
</evidence>
<dbReference type="NCBIfam" id="TIGR00120">
    <property type="entry name" value="ArgJ"/>
    <property type="match status" value="1"/>
</dbReference>